<accession>A0ABT5C2J0</accession>
<protein>
    <submittedName>
        <fullName evidence="1">Uncharacterized protein</fullName>
    </submittedName>
</protein>
<keyword evidence="2" id="KW-1185">Reference proteome</keyword>
<reference evidence="1 2" key="1">
    <citation type="submission" date="2023-01" db="EMBL/GenBank/DDBJ databases">
        <title>Minimal conservation of predation-associated metabolite biosynthetic gene clusters underscores biosynthetic potential of Myxococcota including descriptions for ten novel species: Archangium lansinium sp. nov., Myxococcus landrumus sp. nov., Nannocystis bai.</title>
        <authorList>
            <person name="Ahearne A."/>
            <person name="Stevens C."/>
            <person name="Dowd S."/>
        </authorList>
    </citation>
    <scope>NUCLEOTIDE SEQUENCE [LARGE SCALE GENOMIC DNA]</scope>
    <source>
        <strain evidence="1 2">WIWO2</strain>
    </source>
</reference>
<dbReference type="Proteomes" id="UP001217485">
    <property type="component" value="Unassembled WGS sequence"/>
</dbReference>
<comment type="caution">
    <text evidence="1">The sequence shown here is derived from an EMBL/GenBank/DDBJ whole genome shotgun (WGS) entry which is preliminary data.</text>
</comment>
<evidence type="ECO:0000313" key="2">
    <source>
        <dbReference type="Proteomes" id="UP001217485"/>
    </source>
</evidence>
<evidence type="ECO:0000313" key="1">
    <source>
        <dbReference type="EMBL" id="MDC0680629.1"/>
    </source>
</evidence>
<proteinExistence type="predicted"/>
<organism evidence="1 2">
    <name type="scientific">Sorangium atrum</name>
    <dbReference type="NCBI Taxonomy" id="2995308"/>
    <lineage>
        <taxon>Bacteria</taxon>
        <taxon>Pseudomonadati</taxon>
        <taxon>Myxococcota</taxon>
        <taxon>Polyangia</taxon>
        <taxon>Polyangiales</taxon>
        <taxon>Polyangiaceae</taxon>
        <taxon>Sorangium</taxon>
    </lineage>
</organism>
<gene>
    <name evidence="1" type="ORF">POL72_23015</name>
</gene>
<sequence>MSFYKVADLPARTANLWPLEGGQILLESKGTSFTLVQNDRLGTTEEIGGGLPPTSSDPGGTVRTILGRWPDAVWLTWRAVDRWSRPYDMYYDRAFRLRGDRWEQIDEAPHNEYINHVYQGLWDQGRGCLVGLLADDERAQNAGVAYQKVLDCKGQTSPRLSFKATEQEEYGVAAARGWSSGDMLVLEVHAEMKEGEPVPARLALSRPGSPNRTEVVLPLPPEILRKKRKFELYYSHLLGNTPTDVYVVGNHVLGEVPRYGPPPGDISWLPLLLRFDGTSVAEMPAPPVEIILDADRGEDGTLVIVGTPPGDSKARQVQEVWALPRGGAWVRIPMPVDAAVKAAYIPASVAARSLSDIWVVAFHGQHGKDLRVALFHSHRLAEAAPGANTTQR</sequence>
<name>A0ABT5C2J0_9BACT</name>
<dbReference type="RefSeq" id="WP_272097661.1">
    <property type="nucleotide sequence ID" value="NZ_JAQNDK010000002.1"/>
</dbReference>
<dbReference type="EMBL" id="JAQNDK010000002">
    <property type="protein sequence ID" value="MDC0680629.1"/>
    <property type="molecule type" value="Genomic_DNA"/>
</dbReference>